<reference evidence="2" key="1">
    <citation type="submission" date="2023-03" db="EMBL/GenBank/DDBJ databases">
        <title>Massive genome expansion in bonnet fungi (Mycena s.s.) driven by repeated elements and novel gene families across ecological guilds.</title>
        <authorList>
            <consortium name="Lawrence Berkeley National Laboratory"/>
            <person name="Harder C.B."/>
            <person name="Miyauchi S."/>
            <person name="Viragh M."/>
            <person name="Kuo A."/>
            <person name="Thoen E."/>
            <person name="Andreopoulos B."/>
            <person name="Lu D."/>
            <person name="Skrede I."/>
            <person name="Drula E."/>
            <person name="Henrissat B."/>
            <person name="Morin E."/>
            <person name="Kohler A."/>
            <person name="Barry K."/>
            <person name="LaButti K."/>
            <person name="Morin E."/>
            <person name="Salamov A."/>
            <person name="Lipzen A."/>
            <person name="Mereny Z."/>
            <person name="Hegedus B."/>
            <person name="Baldrian P."/>
            <person name="Stursova M."/>
            <person name="Weitz H."/>
            <person name="Taylor A."/>
            <person name="Grigoriev I.V."/>
            <person name="Nagy L.G."/>
            <person name="Martin F."/>
            <person name="Kauserud H."/>
        </authorList>
    </citation>
    <scope>NUCLEOTIDE SEQUENCE</scope>
    <source>
        <strain evidence="2">9284</strain>
    </source>
</reference>
<feature type="compositionally biased region" description="Polar residues" evidence="1">
    <location>
        <begin position="106"/>
        <end position="116"/>
    </location>
</feature>
<keyword evidence="3" id="KW-1185">Reference proteome</keyword>
<evidence type="ECO:0000313" key="3">
    <source>
        <dbReference type="Proteomes" id="UP001221142"/>
    </source>
</evidence>
<accession>A0AAD7BP73</accession>
<name>A0AAD7BP73_9AGAR</name>
<sequence length="144" mass="16330">MAESAECYPKGNKPTKPQHHNTNYQNIQHPSQGQSTSTTVEFGVTLNFSNKSSDRQCLFQEAYCKALYANMTQGLKTQVLEPVREVNDPNHQVPIDSVPVYHRPNHTNYNPNTTWRGTTEQRATHYPLSMLLQLTQVGPEPGYL</sequence>
<organism evidence="2 3">
    <name type="scientific">Roridomyces roridus</name>
    <dbReference type="NCBI Taxonomy" id="1738132"/>
    <lineage>
        <taxon>Eukaryota</taxon>
        <taxon>Fungi</taxon>
        <taxon>Dikarya</taxon>
        <taxon>Basidiomycota</taxon>
        <taxon>Agaricomycotina</taxon>
        <taxon>Agaricomycetes</taxon>
        <taxon>Agaricomycetidae</taxon>
        <taxon>Agaricales</taxon>
        <taxon>Marasmiineae</taxon>
        <taxon>Mycenaceae</taxon>
        <taxon>Roridomyces</taxon>
    </lineage>
</organism>
<protein>
    <submittedName>
        <fullName evidence="2">Uncharacterized protein</fullName>
    </submittedName>
</protein>
<dbReference type="EMBL" id="JARKIF010000011">
    <property type="protein sequence ID" value="KAJ7626851.1"/>
    <property type="molecule type" value="Genomic_DNA"/>
</dbReference>
<feature type="region of interest" description="Disordered" evidence="1">
    <location>
        <begin position="1"/>
        <end position="38"/>
    </location>
</feature>
<evidence type="ECO:0000313" key="2">
    <source>
        <dbReference type="EMBL" id="KAJ7626851.1"/>
    </source>
</evidence>
<gene>
    <name evidence="2" type="ORF">FB45DRAFT_868130</name>
</gene>
<dbReference type="Proteomes" id="UP001221142">
    <property type="component" value="Unassembled WGS sequence"/>
</dbReference>
<comment type="caution">
    <text evidence="2">The sequence shown here is derived from an EMBL/GenBank/DDBJ whole genome shotgun (WGS) entry which is preliminary data.</text>
</comment>
<feature type="region of interest" description="Disordered" evidence="1">
    <location>
        <begin position="94"/>
        <end position="116"/>
    </location>
</feature>
<proteinExistence type="predicted"/>
<feature type="compositionally biased region" description="Polar residues" evidence="1">
    <location>
        <begin position="20"/>
        <end position="38"/>
    </location>
</feature>
<dbReference type="AlphaFoldDB" id="A0AAD7BP73"/>
<evidence type="ECO:0000256" key="1">
    <source>
        <dbReference type="SAM" id="MobiDB-lite"/>
    </source>
</evidence>